<dbReference type="InterPro" id="IPR000468">
    <property type="entry name" value="Barstar"/>
</dbReference>
<feature type="domain" description="Barstar (barnase inhibitor)" evidence="2">
    <location>
        <begin position="57"/>
        <end position="150"/>
    </location>
</feature>
<evidence type="ECO:0000313" key="3">
    <source>
        <dbReference type="EMBL" id="QXQ13371.1"/>
    </source>
</evidence>
<evidence type="ECO:0000259" key="2">
    <source>
        <dbReference type="Pfam" id="PF01337"/>
    </source>
</evidence>
<proteinExistence type="inferred from homology"/>
<reference evidence="3" key="1">
    <citation type="submission" date="2021-07" db="EMBL/GenBank/DDBJ databases">
        <title>Candidatus Kaistella beijingensis sp. nov. isolated from a municipal wastewater treatment plant is involved in sludge foaming.</title>
        <authorList>
            <person name="Song Y."/>
            <person name="Liu S.-J."/>
        </authorList>
    </citation>
    <scope>NUCLEOTIDE SEQUENCE</scope>
    <source>
        <strain evidence="3">DSM 43998</strain>
    </source>
</reference>
<accession>A0ABX8S7X0</accession>
<dbReference type="SUPFAM" id="SSF52038">
    <property type="entry name" value="Barstar-related"/>
    <property type="match status" value="1"/>
</dbReference>
<name>A0ABX8S7X0_9ACTN</name>
<keyword evidence="4" id="KW-1185">Reference proteome</keyword>
<dbReference type="EMBL" id="CP079105">
    <property type="protein sequence ID" value="QXQ13371.1"/>
    <property type="molecule type" value="Genomic_DNA"/>
</dbReference>
<gene>
    <name evidence="3" type="ORF">KV203_16130</name>
</gene>
<comment type="similarity">
    <text evidence="1">Belongs to the barstar family.</text>
</comment>
<protein>
    <submittedName>
        <fullName evidence="3">Barstar family protein</fullName>
    </submittedName>
</protein>
<evidence type="ECO:0000256" key="1">
    <source>
        <dbReference type="ARBA" id="ARBA00006845"/>
    </source>
</evidence>
<sequence length="164" mass="17467">MAGRPLPSSPPPDRSPLVSAVVAFLADPAAPPIAALPVAAAVAAELRVALPAQGYLVRELRGSRMRTVPALFDEFAAAWQFPYYFGGNKDAFDECLRDLDEWVGPAAGYVVVLRDAAELLADVPAERAWFDAAMADAAAYWSVRDVAFRLLRLGPPAGYPVLAG</sequence>
<organism evidence="3 4">
    <name type="scientific">Skermania pinensis</name>
    <dbReference type="NCBI Taxonomy" id="39122"/>
    <lineage>
        <taxon>Bacteria</taxon>
        <taxon>Bacillati</taxon>
        <taxon>Actinomycetota</taxon>
        <taxon>Actinomycetes</taxon>
        <taxon>Mycobacteriales</taxon>
        <taxon>Gordoniaceae</taxon>
        <taxon>Skermania</taxon>
    </lineage>
</organism>
<dbReference type="Proteomes" id="UP000887023">
    <property type="component" value="Chromosome"/>
</dbReference>
<evidence type="ECO:0000313" key="4">
    <source>
        <dbReference type="Proteomes" id="UP000887023"/>
    </source>
</evidence>
<dbReference type="Pfam" id="PF01337">
    <property type="entry name" value="Barstar"/>
    <property type="match status" value="1"/>
</dbReference>
<dbReference type="Gene3D" id="3.30.370.10">
    <property type="entry name" value="Barstar-like"/>
    <property type="match status" value="1"/>
</dbReference>
<dbReference type="InterPro" id="IPR035905">
    <property type="entry name" value="Barstar-like_sf"/>
</dbReference>